<proteinExistence type="inferred from homology"/>
<evidence type="ECO:0000313" key="2">
    <source>
        <dbReference type="EMBL" id="RMA97733.1"/>
    </source>
</evidence>
<name>A0A3M0BJW4_9AQUI</name>
<dbReference type="InterPro" id="IPR011322">
    <property type="entry name" value="N-reg_PII-like_a/b"/>
</dbReference>
<sequence length="111" mass="12170">MKITGEAVLLRIFVGETDRTDGKLTYKKIVEILRENDVAGATVFRGILGYGASSRIHEAGILSLSSDLPVVIEVVDKKERIDKVLPLLDNIIKSGLITMEKVNVIKYTAEG</sequence>
<reference evidence="2 3" key="1">
    <citation type="submission" date="2018-10" db="EMBL/GenBank/DDBJ databases">
        <title>Genomic Encyclopedia of Archaeal and Bacterial Type Strains, Phase II (KMG-II): from individual species to whole genera.</title>
        <authorList>
            <person name="Goeker M."/>
        </authorList>
    </citation>
    <scope>NUCLEOTIDE SEQUENCE [LARGE SCALE GENOMIC DNA]</scope>
    <source>
        <strain evidence="2 3">VM1</strain>
    </source>
</reference>
<dbReference type="InterPro" id="IPR003793">
    <property type="entry name" value="UPF0166"/>
</dbReference>
<dbReference type="SUPFAM" id="SSF54913">
    <property type="entry name" value="GlnB-like"/>
    <property type="match status" value="1"/>
</dbReference>
<dbReference type="InterPro" id="IPR015867">
    <property type="entry name" value="N-reg_PII/ATP_PRibTrfase_C"/>
</dbReference>
<keyword evidence="3" id="KW-1185">Reference proteome</keyword>
<comment type="similarity">
    <text evidence="1">Belongs to the UPF0166 family.</text>
</comment>
<dbReference type="EMBL" id="REFO01000010">
    <property type="protein sequence ID" value="RMA97733.1"/>
    <property type="molecule type" value="Genomic_DNA"/>
</dbReference>
<dbReference type="RefSeq" id="WP_121922502.1">
    <property type="nucleotide sequence ID" value="NZ_REFO01000010.1"/>
</dbReference>
<protein>
    <submittedName>
        <fullName evidence="2">Uncharacterized protein</fullName>
    </submittedName>
</protein>
<dbReference type="AlphaFoldDB" id="A0A3M0BJW4"/>
<gene>
    <name evidence="2" type="ORF">CLV39_0357</name>
</gene>
<accession>A0A3M0BJW4</accession>
<dbReference type="Gene3D" id="3.30.70.120">
    <property type="match status" value="1"/>
</dbReference>
<organism evidence="2 3">
    <name type="scientific">Hydrogenothermus marinus</name>
    <dbReference type="NCBI Taxonomy" id="133270"/>
    <lineage>
        <taxon>Bacteria</taxon>
        <taxon>Pseudomonadati</taxon>
        <taxon>Aquificota</taxon>
        <taxon>Aquificia</taxon>
        <taxon>Aquificales</taxon>
        <taxon>Hydrogenothermaceae</taxon>
        <taxon>Hydrogenothermus</taxon>
    </lineage>
</organism>
<evidence type="ECO:0000256" key="1">
    <source>
        <dbReference type="ARBA" id="ARBA00010554"/>
    </source>
</evidence>
<dbReference type="Pfam" id="PF02641">
    <property type="entry name" value="DUF190"/>
    <property type="match status" value="1"/>
</dbReference>
<evidence type="ECO:0000313" key="3">
    <source>
        <dbReference type="Proteomes" id="UP000280842"/>
    </source>
</evidence>
<dbReference type="Proteomes" id="UP000280842">
    <property type="component" value="Unassembled WGS sequence"/>
</dbReference>
<dbReference type="PANTHER" id="PTHR35983:SF1">
    <property type="entry name" value="UPF0166 PROTEIN TM_0021"/>
    <property type="match status" value="1"/>
</dbReference>
<comment type="caution">
    <text evidence="2">The sequence shown here is derived from an EMBL/GenBank/DDBJ whole genome shotgun (WGS) entry which is preliminary data.</text>
</comment>
<dbReference type="PANTHER" id="PTHR35983">
    <property type="entry name" value="UPF0166 PROTEIN TM_0021"/>
    <property type="match status" value="1"/>
</dbReference>
<dbReference type="OrthoDB" id="9795599at2"/>